<reference evidence="4 5" key="1">
    <citation type="submission" date="2016-10" db="EMBL/GenBank/DDBJ databases">
        <authorList>
            <person name="de Groot N.N."/>
        </authorList>
    </citation>
    <scope>NUCLEOTIDE SEQUENCE [LARGE SCALE GENOMIC DNA]</scope>
    <source>
        <strain evidence="4 5">DSM 18610</strain>
    </source>
</reference>
<dbReference type="GO" id="GO:0030163">
    <property type="term" value="P:protein catabolic process"/>
    <property type="evidence" value="ECO:0007669"/>
    <property type="project" value="InterPro"/>
</dbReference>
<dbReference type="InterPro" id="IPR004616">
    <property type="entry name" value="Leu/Phe-tRNA_Trfase"/>
</dbReference>
<dbReference type="InterPro" id="IPR016181">
    <property type="entry name" value="Acyl_CoA_acyltransferase"/>
</dbReference>
<sequence>MRISSKLLAAFFPGGTKHKLKRKLQHFCFFALSKASRSKKEAVLWANSQLELSPVVFPNMRNHKIIEWLDPEARGIIPIDHFKMQDGLLRLLKKERARDIKEFEIKIDHDFEATIRACSKPRDAKAITWLSEEYINCAVELNKMGTAHSVEAYQNGVLVGGVIGAAINGYFMTLSLFHTVNNASKVAFYYLMLRLRADGFKLHDFGMPNPWVSQFGMKSVPRTEFKTDLLQAITSPTVFTKRVPELEFPTLEKPIKQSFALKLAIYVHDYFIEIIHGLLQEEQMYVVFGGMA</sequence>
<keyword evidence="3" id="KW-0012">Acyltransferase</keyword>
<dbReference type="InterPro" id="IPR042203">
    <property type="entry name" value="Leu/Phe-tRNA_Trfase_C"/>
</dbReference>
<evidence type="ECO:0000256" key="1">
    <source>
        <dbReference type="ARBA" id="ARBA00022490"/>
    </source>
</evidence>
<dbReference type="EMBL" id="FOGG01000012">
    <property type="protein sequence ID" value="SER60960.1"/>
    <property type="molecule type" value="Genomic_DNA"/>
</dbReference>
<dbReference type="Proteomes" id="UP000199572">
    <property type="component" value="Unassembled WGS sequence"/>
</dbReference>
<dbReference type="OrthoDB" id="9790282at2"/>
<keyword evidence="5" id="KW-1185">Reference proteome</keyword>
<dbReference type="AlphaFoldDB" id="A0A1H9QKL6"/>
<keyword evidence="1" id="KW-0963">Cytoplasm</keyword>
<dbReference type="PANTHER" id="PTHR30098:SF2">
    <property type="entry name" value="LEUCYL_PHENYLALANYL-TRNA--PROTEIN TRANSFERASE"/>
    <property type="match status" value="1"/>
</dbReference>
<name>A0A1H9QKL6_9SPHI</name>
<gene>
    <name evidence="4" type="ORF">SAMN04488023_11237</name>
</gene>
<dbReference type="Gene3D" id="3.40.630.70">
    <property type="entry name" value="Leucyl/phenylalanyl-tRNA-protein transferase, C-terminal domain"/>
    <property type="match status" value="1"/>
</dbReference>
<evidence type="ECO:0000256" key="3">
    <source>
        <dbReference type="ARBA" id="ARBA00023315"/>
    </source>
</evidence>
<dbReference type="RefSeq" id="WP_090884368.1">
    <property type="nucleotide sequence ID" value="NZ_FOGG01000012.1"/>
</dbReference>
<dbReference type="GO" id="GO:0008914">
    <property type="term" value="F:leucyl-tRNA--protein transferase activity"/>
    <property type="evidence" value="ECO:0007669"/>
    <property type="project" value="InterPro"/>
</dbReference>
<keyword evidence="2 4" id="KW-0808">Transferase</keyword>
<proteinExistence type="predicted"/>
<dbReference type="Pfam" id="PF03588">
    <property type="entry name" value="Leu_Phe_trans"/>
    <property type="match status" value="1"/>
</dbReference>
<protein>
    <submittedName>
        <fullName evidence="4">Leucyl/phenylalanyl-tRNA--protein transferase</fullName>
    </submittedName>
</protein>
<organism evidence="4 5">
    <name type="scientific">Pedobacter rhizosphaerae</name>
    <dbReference type="NCBI Taxonomy" id="390241"/>
    <lineage>
        <taxon>Bacteria</taxon>
        <taxon>Pseudomonadati</taxon>
        <taxon>Bacteroidota</taxon>
        <taxon>Sphingobacteriia</taxon>
        <taxon>Sphingobacteriales</taxon>
        <taxon>Sphingobacteriaceae</taxon>
        <taxon>Pedobacter</taxon>
    </lineage>
</organism>
<dbReference type="PANTHER" id="PTHR30098">
    <property type="entry name" value="LEUCYL/PHENYLALANYL-TRNA--PROTEIN TRANSFERASE"/>
    <property type="match status" value="1"/>
</dbReference>
<dbReference type="SUPFAM" id="SSF55729">
    <property type="entry name" value="Acyl-CoA N-acyltransferases (Nat)"/>
    <property type="match status" value="1"/>
</dbReference>
<evidence type="ECO:0000313" key="4">
    <source>
        <dbReference type="EMBL" id="SER60960.1"/>
    </source>
</evidence>
<evidence type="ECO:0000313" key="5">
    <source>
        <dbReference type="Proteomes" id="UP000199572"/>
    </source>
</evidence>
<evidence type="ECO:0000256" key="2">
    <source>
        <dbReference type="ARBA" id="ARBA00022679"/>
    </source>
</evidence>
<dbReference type="GO" id="GO:0005737">
    <property type="term" value="C:cytoplasm"/>
    <property type="evidence" value="ECO:0007669"/>
    <property type="project" value="TreeGrafter"/>
</dbReference>
<accession>A0A1H9QKL6</accession>